<name>A0A1N6IIA3_9RHOB</name>
<dbReference type="RefSeq" id="WP_074258075.1">
    <property type="nucleotide sequence ID" value="NZ_FSRL01000002.1"/>
</dbReference>
<protein>
    <submittedName>
        <fullName evidence="2">CubicO group peptidase, beta-lactamase class C family</fullName>
    </submittedName>
</protein>
<dbReference type="AlphaFoldDB" id="A0A1N6IIA3"/>
<dbReference type="SUPFAM" id="SSF56601">
    <property type="entry name" value="beta-lactamase/transpeptidase-like"/>
    <property type="match status" value="1"/>
</dbReference>
<feature type="domain" description="Beta-lactamase-related" evidence="1">
    <location>
        <begin position="93"/>
        <end position="372"/>
    </location>
</feature>
<dbReference type="InterPro" id="IPR012338">
    <property type="entry name" value="Beta-lactam/transpept-like"/>
</dbReference>
<sequence>MRAALKAIGLGLLLLLVLAGVAAWVKREEVGRLLAVNALFKPDRIVWNFTHMSELFHSVELPIGPNEAVQPILEAEPVALPEGSDALIAARRITGVVVLSEGQVTHESYHEGTGPDDLRISWSVSKSYVSALLGIVLDAGEIESLDDPVTRYAPELAGSAYEGASIRDVLLMSSGVAFDEDYFDFWSDINRMGRIMALGGSLDAFTAGLDRRAGAPGEAWRYVSMDTHVLGMVMRGATGQDMATLMAERLLAPMGLEGRPLLLTDARGQGFVLGGLNMMLRDYALFGLMYLQDGRLGEWRIVPYDWVRESTVPQAATAPGKLRYGYHWWVPKTGEGEFLAVGIYGQYIYVNRPAQVVVAVSAADPGFREDAVQDGMIDWFRRIAIANVEAR</sequence>
<dbReference type="OrthoDB" id="9814204at2"/>
<dbReference type="InterPro" id="IPR050789">
    <property type="entry name" value="Diverse_Enzym_Activities"/>
</dbReference>
<dbReference type="STRING" id="1217970.SAMN05444002_3931"/>
<evidence type="ECO:0000259" key="1">
    <source>
        <dbReference type="Pfam" id="PF00144"/>
    </source>
</evidence>
<dbReference type="Gene3D" id="3.40.710.10">
    <property type="entry name" value="DD-peptidase/beta-lactamase superfamily"/>
    <property type="match status" value="1"/>
</dbReference>
<dbReference type="EMBL" id="FSRL01000002">
    <property type="protein sequence ID" value="SIO31754.1"/>
    <property type="molecule type" value="Genomic_DNA"/>
</dbReference>
<evidence type="ECO:0000313" key="3">
    <source>
        <dbReference type="Proteomes" id="UP000184932"/>
    </source>
</evidence>
<reference evidence="3" key="1">
    <citation type="submission" date="2016-11" db="EMBL/GenBank/DDBJ databases">
        <authorList>
            <person name="Varghese N."/>
            <person name="Submissions S."/>
        </authorList>
    </citation>
    <scope>NUCLEOTIDE SEQUENCE [LARGE SCALE GENOMIC DNA]</scope>
    <source>
        <strain evidence="3">DSM 29440</strain>
    </source>
</reference>
<dbReference type="Proteomes" id="UP000184932">
    <property type="component" value="Unassembled WGS sequence"/>
</dbReference>
<keyword evidence="3" id="KW-1185">Reference proteome</keyword>
<dbReference type="PANTHER" id="PTHR43283:SF14">
    <property type="entry name" value="BLL8153 PROTEIN"/>
    <property type="match status" value="1"/>
</dbReference>
<dbReference type="InterPro" id="IPR001466">
    <property type="entry name" value="Beta-lactam-related"/>
</dbReference>
<dbReference type="Pfam" id="PF00144">
    <property type="entry name" value="Beta-lactamase"/>
    <property type="match status" value="1"/>
</dbReference>
<organism evidence="2 3">
    <name type="scientific">Vannielia litorea</name>
    <dbReference type="NCBI Taxonomy" id="1217970"/>
    <lineage>
        <taxon>Bacteria</taxon>
        <taxon>Pseudomonadati</taxon>
        <taxon>Pseudomonadota</taxon>
        <taxon>Alphaproteobacteria</taxon>
        <taxon>Rhodobacterales</taxon>
        <taxon>Paracoccaceae</taxon>
        <taxon>Vannielia</taxon>
    </lineage>
</organism>
<gene>
    <name evidence="2" type="ORF">SAMN05444002_3931</name>
</gene>
<proteinExistence type="predicted"/>
<accession>A0A1N6IIA3</accession>
<evidence type="ECO:0000313" key="2">
    <source>
        <dbReference type="EMBL" id="SIO31754.1"/>
    </source>
</evidence>
<dbReference type="PANTHER" id="PTHR43283">
    <property type="entry name" value="BETA-LACTAMASE-RELATED"/>
    <property type="match status" value="1"/>
</dbReference>